<dbReference type="Proteomes" id="UP000240989">
    <property type="component" value="Unassembled WGS sequence"/>
</dbReference>
<evidence type="ECO:0008006" key="3">
    <source>
        <dbReference type="Google" id="ProtNLM"/>
    </source>
</evidence>
<proteinExistence type="predicted"/>
<protein>
    <recommendedName>
        <fullName evidence="3">Lipoprotein</fullName>
    </recommendedName>
</protein>
<dbReference type="EMBL" id="PYOU01000027">
    <property type="protein sequence ID" value="PSX03932.1"/>
    <property type="molecule type" value="Genomic_DNA"/>
</dbReference>
<sequence>MEFKKIIIVAAVLSLTACSKPHDFSGAYITTFGDSCDEVQPSESLIVIVPATGDNTYTASLNPQMSGGLFPTESQPAMVSDDGSLTFMFYKEGKSGFSSKPAVDMKIKLVNKNDDYIYIENWPVTLTSAKYPSMRGSFNFITDSEVNIMGQTAPNVIATYVGENGLCLKKSSV</sequence>
<dbReference type="PROSITE" id="PS51257">
    <property type="entry name" value="PROKAR_LIPOPROTEIN"/>
    <property type="match status" value="1"/>
</dbReference>
<dbReference type="RefSeq" id="WP_045152833.1">
    <property type="nucleotide sequence ID" value="NZ_JZSW01000007.1"/>
</dbReference>
<accession>A0ABX5GZ61</accession>
<gene>
    <name evidence="1" type="ORF">C0W27_20775</name>
</gene>
<evidence type="ECO:0000313" key="2">
    <source>
        <dbReference type="Proteomes" id="UP000240989"/>
    </source>
</evidence>
<reference evidence="1 2" key="1">
    <citation type="submission" date="2018-01" db="EMBL/GenBank/DDBJ databases">
        <title>Whole genome sequencing of Histamine producing bacteria.</title>
        <authorList>
            <person name="Butler K."/>
        </authorList>
    </citation>
    <scope>NUCLEOTIDE SEQUENCE [LARGE SCALE GENOMIC DNA]</scope>
    <source>
        <strain evidence="1 2">A6-1</strain>
    </source>
</reference>
<evidence type="ECO:0000313" key="1">
    <source>
        <dbReference type="EMBL" id="PSX03932.1"/>
    </source>
</evidence>
<comment type="caution">
    <text evidence="1">The sequence shown here is derived from an EMBL/GenBank/DDBJ whole genome shotgun (WGS) entry which is preliminary data.</text>
</comment>
<organism evidence="1 2">
    <name type="scientific">Photobacterium angustum</name>
    <dbReference type="NCBI Taxonomy" id="661"/>
    <lineage>
        <taxon>Bacteria</taxon>
        <taxon>Pseudomonadati</taxon>
        <taxon>Pseudomonadota</taxon>
        <taxon>Gammaproteobacteria</taxon>
        <taxon>Vibrionales</taxon>
        <taxon>Vibrionaceae</taxon>
        <taxon>Photobacterium</taxon>
    </lineage>
</organism>
<name>A0ABX5GZ61_PHOAN</name>
<keyword evidence="2" id="KW-1185">Reference proteome</keyword>